<accession>A0A1Q9LKS4</accession>
<keyword evidence="3" id="KW-1185">Reference proteome</keyword>
<name>A0A1Q9LKS4_9PSEU</name>
<keyword evidence="1" id="KW-0812">Transmembrane</keyword>
<dbReference type="AlphaFoldDB" id="A0A1Q9LKS4"/>
<dbReference type="STRING" id="1193682.BJP25_21375"/>
<protein>
    <recommendedName>
        <fullName evidence="4">Pentapeptide repeat-containing protein</fullName>
    </recommendedName>
</protein>
<evidence type="ECO:0000313" key="2">
    <source>
        <dbReference type="EMBL" id="OLR92603.1"/>
    </source>
</evidence>
<dbReference type="Pfam" id="PF13576">
    <property type="entry name" value="Pentapeptide_3"/>
    <property type="match status" value="3"/>
</dbReference>
<reference evidence="2 3" key="1">
    <citation type="submission" date="2016-10" db="EMBL/GenBank/DDBJ databases">
        <title>The Draft Genome Sequence of Actinokineospora bangkokensis 44EHWT reveals the biosynthetic pathway of antifungal compounds Thailandins with unusual extender unit butylmalonyl-CoA.</title>
        <authorList>
            <person name="Greule A."/>
            <person name="Intra B."/>
            <person name="Flemming S."/>
            <person name="Rommel M.G."/>
            <person name="Panbangred W."/>
            <person name="Bechthold A."/>
        </authorList>
    </citation>
    <scope>NUCLEOTIDE SEQUENCE [LARGE SCALE GENOMIC DNA]</scope>
    <source>
        <strain evidence="2 3">44EHW</strain>
    </source>
</reference>
<sequence length="453" mass="50124">MMSPLSTRTVAVVVAAGAVLVAGLLVGMWLLVDPGTPDAGTQLELVRIGLTVLLGSGGLFGLWLAWRRQRSTEIALVQKQRDQADVARAYDLQREDSLAKRITELYTKAAEQLGSDKAPVRLAGLYALERLAQDHPEQRQTVVNVLCAYLRMPYTLPGEPPPDDADNDLTARHRERVQEREVRLTAQRILTHHLRPGDDPDTPATTFWADIDLDLTGATLIDLDLASTTIRTARFRGTQFHDLARFTGAQFHDLAWFDGAQFHDAASFDRAQFHDVARFDGAHFDAAASFDGAQFHDNARFGEAHFDAAASFDGAQFHDAARFDRARFHNAARFDEAQFRGSAQFDRAQFRGAARFDEAQFSNAAWFNGAQFSDAAWFNGAQFRTAARFTGAQFGNAAWFDGAQFGNAAWFDGAQFRGAARFDGAQFHGAARFDRAQFNGGIPEEVKPYLQSP</sequence>
<dbReference type="Proteomes" id="UP000186040">
    <property type="component" value="Unassembled WGS sequence"/>
</dbReference>
<evidence type="ECO:0008006" key="4">
    <source>
        <dbReference type="Google" id="ProtNLM"/>
    </source>
</evidence>
<keyword evidence="1" id="KW-1133">Transmembrane helix</keyword>
<proteinExistence type="predicted"/>
<keyword evidence="1" id="KW-0472">Membrane</keyword>
<comment type="caution">
    <text evidence="2">The sequence shown here is derived from an EMBL/GenBank/DDBJ whole genome shotgun (WGS) entry which is preliminary data.</text>
</comment>
<dbReference type="Gene3D" id="2.160.20.80">
    <property type="entry name" value="E3 ubiquitin-protein ligase SopA"/>
    <property type="match status" value="1"/>
</dbReference>
<feature type="transmembrane region" description="Helical" evidence="1">
    <location>
        <begin position="44"/>
        <end position="66"/>
    </location>
</feature>
<evidence type="ECO:0000256" key="1">
    <source>
        <dbReference type="SAM" id="Phobius"/>
    </source>
</evidence>
<organism evidence="2 3">
    <name type="scientific">Actinokineospora bangkokensis</name>
    <dbReference type="NCBI Taxonomy" id="1193682"/>
    <lineage>
        <taxon>Bacteria</taxon>
        <taxon>Bacillati</taxon>
        <taxon>Actinomycetota</taxon>
        <taxon>Actinomycetes</taxon>
        <taxon>Pseudonocardiales</taxon>
        <taxon>Pseudonocardiaceae</taxon>
        <taxon>Actinokineospora</taxon>
    </lineage>
</organism>
<dbReference type="EMBL" id="MKQR01000016">
    <property type="protein sequence ID" value="OLR92603.1"/>
    <property type="molecule type" value="Genomic_DNA"/>
</dbReference>
<evidence type="ECO:0000313" key="3">
    <source>
        <dbReference type="Proteomes" id="UP000186040"/>
    </source>
</evidence>
<feature type="transmembrane region" description="Helical" evidence="1">
    <location>
        <begin position="12"/>
        <end position="32"/>
    </location>
</feature>
<dbReference type="InterPro" id="IPR001646">
    <property type="entry name" value="5peptide_repeat"/>
</dbReference>
<gene>
    <name evidence="2" type="ORF">BJP25_21375</name>
</gene>